<evidence type="ECO:0000313" key="4">
    <source>
        <dbReference type="Proteomes" id="UP001597451"/>
    </source>
</evidence>
<dbReference type="EMBL" id="JBHUMX010000019">
    <property type="protein sequence ID" value="MFD2628766.1"/>
    <property type="molecule type" value="Genomic_DNA"/>
</dbReference>
<reference evidence="4" key="1">
    <citation type="journal article" date="2019" name="Int. J. Syst. Evol. Microbiol.">
        <title>The Global Catalogue of Microorganisms (GCM) 10K type strain sequencing project: providing services to taxonomists for standard genome sequencing and annotation.</title>
        <authorList>
            <consortium name="The Broad Institute Genomics Platform"/>
            <consortium name="The Broad Institute Genome Sequencing Center for Infectious Disease"/>
            <person name="Wu L."/>
            <person name="Ma J."/>
        </authorList>
    </citation>
    <scope>NUCLEOTIDE SEQUENCE [LARGE SCALE GENOMIC DNA]</scope>
    <source>
        <strain evidence="4">TISTR 1858</strain>
    </source>
</reference>
<organism evidence="3 4">
    <name type="scientific">Oceanobacillus kapialis</name>
    <dbReference type="NCBI Taxonomy" id="481353"/>
    <lineage>
        <taxon>Bacteria</taxon>
        <taxon>Bacillati</taxon>
        <taxon>Bacillota</taxon>
        <taxon>Bacilli</taxon>
        <taxon>Bacillales</taxon>
        <taxon>Bacillaceae</taxon>
        <taxon>Oceanobacillus</taxon>
    </lineage>
</organism>
<proteinExistence type="predicted"/>
<name>A0ABW5PZT0_9BACI</name>
<evidence type="ECO:0000256" key="2">
    <source>
        <dbReference type="SAM" id="Phobius"/>
    </source>
</evidence>
<dbReference type="Proteomes" id="UP001597451">
    <property type="component" value="Unassembled WGS sequence"/>
</dbReference>
<feature type="compositionally biased region" description="Basic and acidic residues" evidence="1">
    <location>
        <begin position="98"/>
        <end position="114"/>
    </location>
</feature>
<keyword evidence="4" id="KW-1185">Reference proteome</keyword>
<keyword evidence="2" id="KW-0812">Transmembrane</keyword>
<feature type="transmembrane region" description="Helical" evidence="2">
    <location>
        <begin position="45"/>
        <end position="67"/>
    </location>
</feature>
<feature type="transmembrane region" description="Helical" evidence="2">
    <location>
        <begin position="7"/>
        <end position="25"/>
    </location>
</feature>
<comment type="caution">
    <text evidence="3">The sequence shown here is derived from an EMBL/GenBank/DDBJ whole genome shotgun (WGS) entry which is preliminary data.</text>
</comment>
<evidence type="ECO:0008006" key="5">
    <source>
        <dbReference type="Google" id="ProtNLM"/>
    </source>
</evidence>
<dbReference type="RefSeq" id="WP_379561510.1">
    <property type="nucleotide sequence ID" value="NZ_JBHUMX010000019.1"/>
</dbReference>
<keyword evidence="2" id="KW-1133">Transmembrane helix</keyword>
<gene>
    <name evidence="3" type="ORF">ACFSUN_08195</name>
</gene>
<feature type="region of interest" description="Disordered" evidence="1">
    <location>
        <begin position="98"/>
        <end position="129"/>
    </location>
</feature>
<sequence>MLVKTINTIGVLCIIGGVVLGFQNYEVVTFDENILGEYQEVTEESFLVWLLYALAGLFTGIIIIGFGRIIELLEVSKDVQVDTKYMVEDLKKNVISMKENDHPTKKEVEGEKHNSINNSSNSDKSKRGE</sequence>
<evidence type="ECO:0000313" key="3">
    <source>
        <dbReference type="EMBL" id="MFD2628766.1"/>
    </source>
</evidence>
<keyword evidence="2" id="KW-0472">Membrane</keyword>
<evidence type="ECO:0000256" key="1">
    <source>
        <dbReference type="SAM" id="MobiDB-lite"/>
    </source>
</evidence>
<protein>
    <recommendedName>
        <fullName evidence="5">DUF3185 family protein</fullName>
    </recommendedName>
</protein>
<accession>A0ABW5PZT0</accession>